<name>A0A017HRK3_9RHOB</name>
<accession>A0A017HRK3</accession>
<evidence type="ECO:0000313" key="2">
    <source>
        <dbReference type="Proteomes" id="UP000019666"/>
    </source>
</evidence>
<dbReference type="AlphaFoldDB" id="A0A017HRK3"/>
<comment type="caution">
    <text evidence="1">The sequence shown here is derived from an EMBL/GenBank/DDBJ whole genome shotgun (WGS) entry which is preliminary data.</text>
</comment>
<gene>
    <name evidence="1" type="ORF">Rumeso_01366</name>
</gene>
<protein>
    <submittedName>
        <fullName evidence="1">Uncharacterized protein</fullName>
    </submittedName>
</protein>
<sequence length="37" mass="4169">MLKAAWEADTHCRGLNHVSSFPDHRRAAPVAEPLTPW</sequence>
<organism evidence="1 2">
    <name type="scientific">Rubellimicrobium mesophilum DSM 19309</name>
    <dbReference type="NCBI Taxonomy" id="442562"/>
    <lineage>
        <taxon>Bacteria</taxon>
        <taxon>Pseudomonadati</taxon>
        <taxon>Pseudomonadota</taxon>
        <taxon>Alphaproteobacteria</taxon>
        <taxon>Rhodobacterales</taxon>
        <taxon>Roseobacteraceae</taxon>
        <taxon>Rubellimicrobium</taxon>
    </lineage>
</organism>
<dbReference type="EMBL" id="AOSK01000036">
    <property type="protein sequence ID" value="EYD77107.1"/>
    <property type="molecule type" value="Genomic_DNA"/>
</dbReference>
<dbReference type="HOGENOM" id="CLU_3348210_0_0_5"/>
<proteinExistence type="predicted"/>
<dbReference type="Proteomes" id="UP000019666">
    <property type="component" value="Unassembled WGS sequence"/>
</dbReference>
<reference evidence="1 2" key="1">
    <citation type="submission" date="2013-02" db="EMBL/GenBank/DDBJ databases">
        <authorList>
            <person name="Fiebig A."/>
            <person name="Goeker M."/>
            <person name="Klenk H.-P.P."/>
        </authorList>
    </citation>
    <scope>NUCLEOTIDE SEQUENCE [LARGE SCALE GENOMIC DNA]</scope>
    <source>
        <strain evidence="1 2">DSM 19309</strain>
    </source>
</reference>
<evidence type="ECO:0000313" key="1">
    <source>
        <dbReference type="EMBL" id="EYD77107.1"/>
    </source>
</evidence>
<keyword evidence="2" id="KW-1185">Reference proteome</keyword>